<dbReference type="EMBL" id="HG723255">
    <property type="protein sequence ID" value="CDJ65685.1"/>
    <property type="molecule type" value="Genomic_DNA"/>
</dbReference>
<proteinExistence type="predicted"/>
<gene>
    <name evidence="2" type="ORF">ENH_00009050</name>
</gene>
<dbReference type="GeneID" id="25471091"/>
<dbReference type="Proteomes" id="UP000030754">
    <property type="component" value="Unassembled WGS sequence"/>
</dbReference>
<keyword evidence="1" id="KW-0732">Signal</keyword>
<evidence type="ECO:0000313" key="3">
    <source>
        <dbReference type="Proteomes" id="UP000030754"/>
    </source>
</evidence>
<feature type="signal peptide" evidence="1">
    <location>
        <begin position="1"/>
        <end position="20"/>
    </location>
</feature>
<organism evidence="2 3">
    <name type="scientific">Eimeria necatrix</name>
    <dbReference type="NCBI Taxonomy" id="51315"/>
    <lineage>
        <taxon>Eukaryota</taxon>
        <taxon>Sar</taxon>
        <taxon>Alveolata</taxon>
        <taxon>Apicomplexa</taxon>
        <taxon>Conoidasida</taxon>
        <taxon>Coccidia</taxon>
        <taxon>Eucoccidiorida</taxon>
        <taxon>Eimeriorina</taxon>
        <taxon>Eimeriidae</taxon>
        <taxon>Eimeria</taxon>
    </lineage>
</organism>
<feature type="chain" id="PRO_5004676966" evidence="1">
    <location>
        <begin position="21"/>
        <end position="80"/>
    </location>
</feature>
<dbReference type="VEuPathDB" id="ToxoDB:ENH_00009050"/>
<sequence length="80" mass="9169">MFTLICFLFSVLSLAFMNDAFDVGFTSEMPHVNTYDKMPPRSGPLETQLRWGMFRCVFDNSGTLHLKKPNDYSELATNKP</sequence>
<dbReference type="AlphaFoldDB" id="U6MVH1"/>
<name>U6MVH1_9EIME</name>
<protein>
    <submittedName>
        <fullName evidence="2">Uncharacterized protein</fullName>
    </submittedName>
</protein>
<evidence type="ECO:0000256" key="1">
    <source>
        <dbReference type="SAM" id="SignalP"/>
    </source>
</evidence>
<accession>U6MVH1</accession>
<reference evidence="2" key="2">
    <citation type="submission" date="2013-10" db="EMBL/GenBank/DDBJ databases">
        <authorList>
            <person name="Aslett M."/>
        </authorList>
    </citation>
    <scope>NUCLEOTIDE SEQUENCE [LARGE SCALE GENOMIC DNA]</scope>
    <source>
        <strain evidence="2">Houghton</strain>
    </source>
</reference>
<keyword evidence="3" id="KW-1185">Reference proteome</keyword>
<evidence type="ECO:0000313" key="2">
    <source>
        <dbReference type="EMBL" id="CDJ65685.1"/>
    </source>
</evidence>
<dbReference type="RefSeq" id="XP_013434152.1">
    <property type="nucleotide sequence ID" value="XM_013578698.1"/>
</dbReference>
<dbReference type="OrthoDB" id="10367575at2759"/>
<reference evidence="2" key="1">
    <citation type="submission" date="2013-10" db="EMBL/GenBank/DDBJ databases">
        <title>Genomic analysis of the causative agents of coccidiosis in chickens.</title>
        <authorList>
            <person name="Reid A.J."/>
            <person name="Blake D."/>
            <person name="Billington K."/>
            <person name="Browne H."/>
            <person name="Dunn M."/>
            <person name="Hung S."/>
            <person name="Kawahara F."/>
            <person name="Miranda-Saavedra D."/>
            <person name="Mourier T."/>
            <person name="Nagra H."/>
            <person name="Otto T.D."/>
            <person name="Rawlings N."/>
            <person name="Sanchez A."/>
            <person name="Sanders M."/>
            <person name="Subramaniam C."/>
            <person name="Tay Y."/>
            <person name="Dear P."/>
            <person name="Doerig C."/>
            <person name="Gruber A."/>
            <person name="Parkinson J."/>
            <person name="Shirley M."/>
            <person name="Wan K.L."/>
            <person name="Berriman M."/>
            <person name="Tomley F."/>
            <person name="Pain A."/>
        </authorList>
    </citation>
    <scope>NUCLEOTIDE SEQUENCE [LARGE SCALE GENOMIC DNA]</scope>
    <source>
        <strain evidence="2">Houghton</strain>
    </source>
</reference>